<name>A0ABW3N2N3_9FLAO</name>
<gene>
    <name evidence="3" type="ORF">ACFQ1Q_01820</name>
</gene>
<dbReference type="SUPFAM" id="SSF51230">
    <property type="entry name" value="Single hybrid motif"/>
    <property type="match status" value="1"/>
</dbReference>
<accession>A0ABW3N2N3</accession>
<dbReference type="PANTHER" id="PTHR45266:SF3">
    <property type="entry name" value="OXALOACETATE DECARBOXYLASE ALPHA CHAIN"/>
    <property type="match status" value="1"/>
</dbReference>
<dbReference type="InterPro" id="IPR001882">
    <property type="entry name" value="Biotin_BS"/>
</dbReference>
<evidence type="ECO:0000256" key="1">
    <source>
        <dbReference type="ARBA" id="ARBA00023267"/>
    </source>
</evidence>
<dbReference type="Gene3D" id="2.40.50.100">
    <property type="match status" value="1"/>
</dbReference>
<dbReference type="RefSeq" id="WP_386127373.1">
    <property type="nucleotide sequence ID" value="NZ_JBHTJL010000003.1"/>
</dbReference>
<keyword evidence="1" id="KW-0092">Biotin</keyword>
<dbReference type="Proteomes" id="UP001597013">
    <property type="component" value="Unassembled WGS sequence"/>
</dbReference>
<dbReference type="PROSITE" id="PS50968">
    <property type="entry name" value="BIOTINYL_LIPOYL"/>
    <property type="match status" value="1"/>
</dbReference>
<comment type="caution">
    <text evidence="3">The sequence shown here is derived from an EMBL/GenBank/DDBJ whole genome shotgun (WGS) entry which is preliminary data.</text>
</comment>
<protein>
    <submittedName>
        <fullName evidence="3">Biotin/lipoyl-containing protein</fullName>
    </submittedName>
</protein>
<dbReference type="PANTHER" id="PTHR45266">
    <property type="entry name" value="OXALOACETATE DECARBOXYLASE ALPHA CHAIN"/>
    <property type="match status" value="1"/>
</dbReference>
<organism evidence="3 4">
    <name type="scientific">Winogradskyella litorisediminis</name>
    <dbReference type="NCBI Taxonomy" id="1156618"/>
    <lineage>
        <taxon>Bacteria</taxon>
        <taxon>Pseudomonadati</taxon>
        <taxon>Bacteroidota</taxon>
        <taxon>Flavobacteriia</taxon>
        <taxon>Flavobacteriales</taxon>
        <taxon>Flavobacteriaceae</taxon>
        <taxon>Winogradskyella</taxon>
    </lineage>
</organism>
<dbReference type="InterPro" id="IPR000089">
    <property type="entry name" value="Biotin_lipoyl"/>
</dbReference>
<dbReference type="Pfam" id="PF00364">
    <property type="entry name" value="Biotin_lipoyl"/>
    <property type="match status" value="1"/>
</dbReference>
<reference evidence="4" key="1">
    <citation type="journal article" date="2019" name="Int. J. Syst. Evol. Microbiol.">
        <title>The Global Catalogue of Microorganisms (GCM) 10K type strain sequencing project: providing services to taxonomists for standard genome sequencing and annotation.</title>
        <authorList>
            <consortium name="The Broad Institute Genomics Platform"/>
            <consortium name="The Broad Institute Genome Sequencing Center for Infectious Disease"/>
            <person name="Wu L."/>
            <person name="Ma J."/>
        </authorList>
    </citation>
    <scope>NUCLEOTIDE SEQUENCE [LARGE SCALE GENOMIC DNA]</scope>
    <source>
        <strain evidence="4">CCUG 62215</strain>
    </source>
</reference>
<dbReference type="CDD" id="cd06850">
    <property type="entry name" value="biotinyl_domain"/>
    <property type="match status" value="1"/>
</dbReference>
<evidence type="ECO:0000313" key="4">
    <source>
        <dbReference type="Proteomes" id="UP001597013"/>
    </source>
</evidence>
<keyword evidence="4" id="KW-1185">Reference proteome</keyword>
<dbReference type="EMBL" id="JBHTJL010000003">
    <property type="protein sequence ID" value="MFD1061968.1"/>
    <property type="molecule type" value="Genomic_DNA"/>
</dbReference>
<sequence length="158" mass="17634">MYKTNVNNTFSFYVSADSVKKLDVVETDSNQFHILQNNKSVKASVLDSDFNKKTYEVQVNNNSYTVVIQDELDQLISDLGFEVGASKKVNDIKAPMPGLILEINVSTGQEVKENDSLLILEAMKMENVINSPRDGVIKSIAVNQGETVDKNNLLIEFE</sequence>
<dbReference type="PROSITE" id="PS00188">
    <property type="entry name" value="BIOTIN"/>
    <property type="match status" value="1"/>
</dbReference>
<evidence type="ECO:0000259" key="2">
    <source>
        <dbReference type="PROSITE" id="PS50968"/>
    </source>
</evidence>
<proteinExistence type="predicted"/>
<dbReference type="InterPro" id="IPR050709">
    <property type="entry name" value="Biotin_Carboxyl_Carrier/Decarb"/>
</dbReference>
<evidence type="ECO:0000313" key="3">
    <source>
        <dbReference type="EMBL" id="MFD1061968.1"/>
    </source>
</evidence>
<feature type="domain" description="Lipoyl-binding" evidence="2">
    <location>
        <begin position="80"/>
        <end position="158"/>
    </location>
</feature>
<dbReference type="InterPro" id="IPR011053">
    <property type="entry name" value="Single_hybrid_motif"/>
</dbReference>